<dbReference type="InterPro" id="IPR036179">
    <property type="entry name" value="Ig-like_dom_sf"/>
</dbReference>
<feature type="non-terminal residue" evidence="5">
    <location>
        <position position="1"/>
    </location>
</feature>
<dbReference type="Pfam" id="PF08205">
    <property type="entry name" value="C2-set_2"/>
    <property type="match status" value="2"/>
</dbReference>
<dbReference type="Proteomes" id="UP001292094">
    <property type="component" value="Unassembled WGS sequence"/>
</dbReference>
<dbReference type="InterPro" id="IPR007110">
    <property type="entry name" value="Ig-like_dom"/>
</dbReference>
<evidence type="ECO:0000259" key="4">
    <source>
        <dbReference type="PROSITE" id="PS50835"/>
    </source>
</evidence>
<feature type="domain" description="Ig-like" evidence="4">
    <location>
        <begin position="246"/>
        <end position="341"/>
    </location>
</feature>
<comment type="caution">
    <text evidence="5">The sequence shown here is derived from an EMBL/GenBank/DDBJ whole genome shotgun (WGS) entry which is preliminary data.</text>
</comment>
<dbReference type="InterPro" id="IPR013783">
    <property type="entry name" value="Ig-like_fold"/>
</dbReference>
<dbReference type="SMART" id="SM00409">
    <property type="entry name" value="IG"/>
    <property type="match status" value="3"/>
</dbReference>
<evidence type="ECO:0000256" key="1">
    <source>
        <dbReference type="ARBA" id="ARBA00004167"/>
    </source>
</evidence>
<reference evidence="5" key="1">
    <citation type="submission" date="2023-11" db="EMBL/GenBank/DDBJ databases">
        <title>Genome assemblies of two species of porcelain crab, Petrolisthes cinctipes and Petrolisthes manimaculis (Anomura: Porcellanidae).</title>
        <authorList>
            <person name="Angst P."/>
        </authorList>
    </citation>
    <scope>NUCLEOTIDE SEQUENCE</scope>
    <source>
        <strain evidence="5">PB745_02</strain>
        <tissue evidence="5">Gill</tissue>
    </source>
</reference>
<comment type="subcellular location">
    <subcellularLocation>
        <location evidence="1">Membrane</location>
        <topology evidence="1">Single-pass membrane protein</topology>
    </subcellularLocation>
</comment>
<dbReference type="Gene3D" id="2.60.40.10">
    <property type="entry name" value="Immunoglobulins"/>
    <property type="match status" value="3"/>
</dbReference>
<sequence length="391" mass="43713">PLTEVEAVEGQRVLLPCQVTPNLTAQDTILVLVYRAGLNTPIYSIDGRNGPVRRAHHWHHPSTLGQRAYFDLTSRPPGLVLHPVLASDRNQYRCRVDYRSSPTRNVRINLKVIVPPKKMTIMDDRDQVVNGLIGPYPVGAPLTLSCKVYEGEYLLYEGECLVYEGECLVYEGNPEPSVAWWSENTLLDDLSEESKKIAGEEAVTNTLTLPSLTRDDLYRVLTCKASNSNLSLPLAATVTVDMSFPPSDVMIRGGMERPYSEGEQYELVCESTGSRPTATITWWKNGMLMTDTRSQVSQEGKVSRSTLFFTPTLADHDTYISCRAQNPLLPKAVLEDATKLIVYYLPRISLAPGKNVNLHDIKEGDDVYMECGIQANPPIYKVHWFHNLGVS</sequence>
<evidence type="ECO:0000313" key="5">
    <source>
        <dbReference type="EMBL" id="KAK4322891.1"/>
    </source>
</evidence>
<feature type="domain" description="Ig-like" evidence="4">
    <location>
        <begin position="116"/>
        <end position="239"/>
    </location>
</feature>
<protein>
    <recommendedName>
        <fullName evidence="4">Ig-like domain-containing protein</fullName>
    </recommendedName>
</protein>
<gene>
    <name evidence="5" type="ORF">Pmani_006365</name>
</gene>
<feature type="domain" description="Ig-like" evidence="4">
    <location>
        <begin position="346"/>
        <end position="391"/>
    </location>
</feature>
<keyword evidence="2" id="KW-0472">Membrane</keyword>
<keyword evidence="3" id="KW-1015">Disulfide bond</keyword>
<dbReference type="PANTHER" id="PTHR23278:SF19">
    <property type="entry name" value="OBSCURIN"/>
    <property type="match status" value="1"/>
</dbReference>
<name>A0AAE1QAE5_9EUCA</name>
<evidence type="ECO:0000256" key="3">
    <source>
        <dbReference type="ARBA" id="ARBA00023157"/>
    </source>
</evidence>
<proteinExistence type="predicted"/>
<dbReference type="AlphaFoldDB" id="A0AAE1QAE5"/>
<evidence type="ECO:0000313" key="6">
    <source>
        <dbReference type="Proteomes" id="UP001292094"/>
    </source>
</evidence>
<dbReference type="PANTHER" id="PTHR23278">
    <property type="entry name" value="SIDESTEP PROTEIN"/>
    <property type="match status" value="1"/>
</dbReference>
<dbReference type="EMBL" id="JAWZYT010000488">
    <property type="protein sequence ID" value="KAK4322891.1"/>
    <property type="molecule type" value="Genomic_DNA"/>
</dbReference>
<evidence type="ECO:0000256" key="2">
    <source>
        <dbReference type="ARBA" id="ARBA00023136"/>
    </source>
</evidence>
<dbReference type="GO" id="GO:0016020">
    <property type="term" value="C:membrane"/>
    <property type="evidence" value="ECO:0007669"/>
    <property type="project" value="UniProtKB-SubCell"/>
</dbReference>
<accession>A0AAE1QAE5</accession>
<organism evidence="5 6">
    <name type="scientific">Petrolisthes manimaculis</name>
    <dbReference type="NCBI Taxonomy" id="1843537"/>
    <lineage>
        <taxon>Eukaryota</taxon>
        <taxon>Metazoa</taxon>
        <taxon>Ecdysozoa</taxon>
        <taxon>Arthropoda</taxon>
        <taxon>Crustacea</taxon>
        <taxon>Multicrustacea</taxon>
        <taxon>Malacostraca</taxon>
        <taxon>Eumalacostraca</taxon>
        <taxon>Eucarida</taxon>
        <taxon>Decapoda</taxon>
        <taxon>Pleocyemata</taxon>
        <taxon>Anomura</taxon>
        <taxon>Galatheoidea</taxon>
        <taxon>Porcellanidae</taxon>
        <taxon>Petrolisthes</taxon>
    </lineage>
</organism>
<dbReference type="PROSITE" id="PS50835">
    <property type="entry name" value="IG_LIKE"/>
    <property type="match status" value="4"/>
</dbReference>
<feature type="domain" description="Ig-like" evidence="4">
    <location>
        <begin position="1"/>
        <end position="109"/>
    </location>
</feature>
<dbReference type="InterPro" id="IPR013162">
    <property type="entry name" value="CD80_C2-set"/>
</dbReference>
<dbReference type="InterPro" id="IPR003599">
    <property type="entry name" value="Ig_sub"/>
</dbReference>
<dbReference type="CDD" id="cd00096">
    <property type="entry name" value="Ig"/>
    <property type="match status" value="1"/>
</dbReference>
<dbReference type="SUPFAM" id="SSF48726">
    <property type="entry name" value="Immunoglobulin"/>
    <property type="match status" value="3"/>
</dbReference>
<keyword evidence="6" id="KW-1185">Reference proteome</keyword>